<gene>
    <name evidence="1" type="ordered locus">DSC_12110</name>
</gene>
<evidence type="ECO:0000313" key="2">
    <source>
        <dbReference type="Proteomes" id="UP000005870"/>
    </source>
</evidence>
<dbReference type="EMBL" id="CP003093">
    <property type="protein sequence ID" value="AER57066.1"/>
    <property type="molecule type" value="Genomic_DNA"/>
</dbReference>
<dbReference type="KEGG" id="psd:DSC_12110"/>
<organism evidence="1 2">
    <name type="scientific">Pseudoxanthomonas spadix (strain BD-a59)</name>
    <dbReference type="NCBI Taxonomy" id="1045855"/>
    <lineage>
        <taxon>Bacteria</taxon>
        <taxon>Pseudomonadati</taxon>
        <taxon>Pseudomonadota</taxon>
        <taxon>Gammaproteobacteria</taxon>
        <taxon>Lysobacterales</taxon>
        <taxon>Lysobacteraceae</taxon>
        <taxon>Pseudoxanthomonas</taxon>
    </lineage>
</organism>
<sequence length="100" mass="10731">MARTRKTLPARADVAHLISAGVLARRVKSNLKLPVEQLLADGSYLSRVFDSADRHRSAGQIVRVIDYTLQDSATPPQDSYRLGAVSAVAGASTRVASNAR</sequence>
<dbReference type="eggNOG" id="COG3385">
    <property type="taxonomic scope" value="Bacteria"/>
</dbReference>
<reference evidence="1 2" key="1">
    <citation type="journal article" date="2012" name="J. Bacteriol.">
        <title>Complete Genome Sequence of the BTEX-Degrading Bacterium Pseudoxanthomonas spadix BD-a59.</title>
        <authorList>
            <person name="Lee S.H."/>
            <person name="Jin H.M."/>
            <person name="Lee H.J."/>
            <person name="Kim J.M."/>
            <person name="Jeon C.O."/>
        </authorList>
    </citation>
    <scope>NUCLEOTIDE SEQUENCE [LARGE SCALE GENOMIC DNA]</scope>
    <source>
        <strain evidence="1 2">BD-a59</strain>
    </source>
</reference>
<dbReference type="AlphaFoldDB" id="G7UQZ4"/>
<protein>
    <submittedName>
        <fullName evidence="1">Transposase, IS4 family protein</fullName>
    </submittedName>
</protein>
<dbReference type="Proteomes" id="UP000005870">
    <property type="component" value="Chromosome"/>
</dbReference>
<dbReference type="HOGENOM" id="CLU_2303653_0_0_6"/>
<name>G7UQZ4_PSEUP</name>
<keyword evidence="2" id="KW-1185">Reference proteome</keyword>
<proteinExistence type="predicted"/>
<evidence type="ECO:0000313" key="1">
    <source>
        <dbReference type="EMBL" id="AER57066.1"/>
    </source>
</evidence>
<accession>G7UQZ4</accession>